<dbReference type="PANTHER" id="PTHR10746:SF6">
    <property type="entry name" value="LARGE RIBOSOMAL SUBUNIT PROTEIN UL4M"/>
    <property type="match status" value="1"/>
</dbReference>
<gene>
    <name evidence="5" type="primary">rplD</name>
    <name evidence="7" type="ORF">A3A02_02955</name>
</gene>
<dbReference type="GO" id="GO:1990904">
    <property type="term" value="C:ribonucleoprotein complex"/>
    <property type="evidence" value="ECO:0007669"/>
    <property type="project" value="UniProtKB-KW"/>
</dbReference>
<dbReference type="NCBIfam" id="TIGR03953">
    <property type="entry name" value="rplD_bact"/>
    <property type="match status" value="1"/>
</dbReference>
<keyword evidence="2 5" id="KW-0689">Ribosomal protein</keyword>
<feature type="region of interest" description="Disordered" evidence="6">
    <location>
        <begin position="56"/>
        <end position="76"/>
    </location>
</feature>
<reference evidence="7 8" key="1">
    <citation type="journal article" date="2016" name="Nat. Commun.">
        <title>Thousands of microbial genomes shed light on interconnected biogeochemical processes in an aquifer system.</title>
        <authorList>
            <person name="Anantharaman K."/>
            <person name="Brown C.T."/>
            <person name="Hug L.A."/>
            <person name="Sharon I."/>
            <person name="Castelle C.J."/>
            <person name="Probst A.J."/>
            <person name="Thomas B.C."/>
            <person name="Singh A."/>
            <person name="Wilkins M.J."/>
            <person name="Karaoz U."/>
            <person name="Brodie E.L."/>
            <person name="Williams K.H."/>
            <person name="Hubbard S.S."/>
            <person name="Banfield J.F."/>
        </authorList>
    </citation>
    <scope>NUCLEOTIDE SEQUENCE [LARGE SCALE GENOMIC DNA]</scope>
</reference>
<dbReference type="GO" id="GO:0006412">
    <property type="term" value="P:translation"/>
    <property type="evidence" value="ECO:0007669"/>
    <property type="project" value="UniProtKB-UniRule"/>
</dbReference>
<proteinExistence type="inferred from homology"/>
<evidence type="ECO:0000256" key="1">
    <source>
        <dbReference type="ARBA" id="ARBA00010528"/>
    </source>
</evidence>
<dbReference type="EMBL" id="MHIM01000006">
    <property type="protein sequence ID" value="OGY53041.1"/>
    <property type="molecule type" value="Genomic_DNA"/>
</dbReference>
<keyword evidence="5" id="KW-0694">RNA-binding</keyword>
<dbReference type="HAMAP" id="MF_01328_B">
    <property type="entry name" value="Ribosomal_uL4_B"/>
    <property type="match status" value="1"/>
</dbReference>
<name>A0A1G1YLA4_9BACT</name>
<evidence type="ECO:0000256" key="5">
    <source>
        <dbReference type="HAMAP-Rule" id="MF_01328"/>
    </source>
</evidence>
<comment type="subunit">
    <text evidence="5">Part of the 50S ribosomal subunit.</text>
</comment>
<evidence type="ECO:0000256" key="6">
    <source>
        <dbReference type="SAM" id="MobiDB-lite"/>
    </source>
</evidence>
<dbReference type="SUPFAM" id="SSF52166">
    <property type="entry name" value="Ribosomal protein L4"/>
    <property type="match status" value="1"/>
</dbReference>
<organism evidence="7 8">
    <name type="scientific">Candidatus Buchananbacteria bacterium RIFCSPLOWO2_01_FULL_39_33</name>
    <dbReference type="NCBI Taxonomy" id="1797543"/>
    <lineage>
        <taxon>Bacteria</taxon>
        <taxon>Candidatus Buchananiibacteriota</taxon>
    </lineage>
</organism>
<dbReference type="Proteomes" id="UP000177376">
    <property type="component" value="Unassembled WGS sequence"/>
</dbReference>
<comment type="function">
    <text evidence="5">One of the primary rRNA binding proteins, this protein initially binds near the 5'-end of the 23S rRNA. It is important during the early stages of 50S assembly. It makes multiple contacts with different domains of the 23S rRNA in the assembled 50S subunit and ribosome.</text>
</comment>
<dbReference type="Pfam" id="PF00573">
    <property type="entry name" value="Ribosomal_L4"/>
    <property type="match status" value="1"/>
</dbReference>
<evidence type="ECO:0000256" key="2">
    <source>
        <dbReference type="ARBA" id="ARBA00022980"/>
    </source>
</evidence>
<evidence type="ECO:0000256" key="3">
    <source>
        <dbReference type="ARBA" id="ARBA00023274"/>
    </source>
</evidence>
<dbReference type="PANTHER" id="PTHR10746">
    <property type="entry name" value="50S RIBOSOMAL PROTEIN L4"/>
    <property type="match status" value="1"/>
</dbReference>
<evidence type="ECO:0000313" key="7">
    <source>
        <dbReference type="EMBL" id="OGY53041.1"/>
    </source>
</evidence>
<comment type="caution">
    <text evidence="7">The sequence shown here is derived from an EMBL/GenBank/DDBJ whole genome shotgun (WGS) entry which is preliminary data.</text>
</comment>
<protein>
    <recommendedName>
        <fullName evidence="4 5">Large ribosomal subunit protein uL4</fullName>
    </recommendedName>
</protein>
<dbReference type="InterPro" id="IPR023574">
    <property type="entry name" value="Ribosomal_uL4_dom_sf"/>
</dbReference>
<dbReference type="InterPro" id="IPR002136">
    <property type="entry name" value="Ribosomal_uL4"/>
</dbReference>
<keyword evidence="3 5" id="KW-0687">Ribonucleoprotein</keyword>
<accession>A0A1G1YLA4</accession>
<dbReference type="AlphaFoldDB" id="A0A1G1YLA4"/>
<dbReference type="Gene3D" id="3.40.1370.10">
    <property type="match status" value="1"/>
</dbReference>
<dbReference type="GO" id="GO:0005840">
    <property type="term" value="C:ribosome"/>
    <property type="evidence" value="ECO:0007669"/>
    <property type="project" value="UniProtKB-KW"/>
</dbReference>
<dbReference type="InterPro" id="IPR013005">
    <property type="entry name" value="Ribosomal_uL4-like"/>
</dbReference>
<dbReference type="GO" id="GO:0003735">
    <property type="term" value="F:structural constituent of ribosome"/>
    <property type="evidence" value="ECO:0007669"/>
    <property type="project" value="InterPro"/>
</dbReference>
<comment type="similarity">
    <text evidence="1 5">Belongs to the universal ribosomal protein uL4 family.</text>
</comment>
<dbReference type="GO" id="GO:0019843">
    <property type="term" value="F:rRNA binding"/>
    <property type="evidence" value="ECO:0007669"/>
    <property type="project" value="UniProtKB-UniRule"/>
</dbReference>
<evidence type="ECO:0000313" key="8">
    <source>
        <dbReference type="Proteomes" id="UP000177376"/>
    </source>
</evidence>
<comment type="function">
    <text evidence="5">Forms part of the polypeptide exit tunnel.</text>
</comment>
<sequence length="231" mass="26048">MMKIPVYNLSGDKIKDIEISQRIFGVKPKVEVVHQVVVAQTANARQVLAHTLDKSEVRGGGKKPWRQKGTGRARHGSIRSPLWRGGGITFGPTKYRNFSKIINKKHKQLALAMCLSDKILAKALIVLEKLELPTGKTKDLKNWLDNLKSKITDIQNKKKFLLVLDKNDQSLIRAVKNLDKTDVILADSLNCLDILSHDAILTSEPAITQIDKHYKKVSVKRSRESEIKNKK</sequence>
<evidence type="ECO:0000256" key="4">
    <source>
        <dbReference type="ARBA" id="ARBA00035244"/>
    </source>
</evidence>
<feature type="compositionally biased region" description="Basic residues" evidence="6">
    <location>
        <begin position="60"/>
        <end position="76"/>
    </location>
</feature>
<keyword evidence="5" id="KW-0699">rRNA-binding</keyword>